<dbReference type="AlphaFoldDB" id="A0AAV0YQ66"/>
<evidence type="ECO:0000256" key="1">
    <source>
        <dbReference type="SAM" id="MobiDB-lite"/>
    </source>
</evidence>
<evidence type="ECO:0000313" key="3">
    <source>
        <dbReference type="Proteomes" id="UP001157006"/>
    </source>
</evidence>
<feature type="region of interest" description="Disordered" evidence="1">
    <location>
        <begin position="1"/>
        <end position="34"/>
    </location>
</feature>
<proteinExistence type="predicted"/>
<feature type="compositionally biased region" description="Polar residues" evidence="1">
    <location>
        <begin position="25"/>
        <end position="34"/>
    </location>
</feature>
<reference evidence="2 3" key="1">
    <citation type="submission" date="2023-01" db="EMBL/GenBank/DDBJ databases">
        <authorList>
            <person name="Kreplak J."/>
        </authorList>
    </citation>
    <scope>NUCLEOTIDE SEQUENCE [LARGE SCALE GENOMIC DNA]</scope>
</reference>
<keyword evidence="3" id="KW-1185">Reference proteome</keyword>
<dbReference type="Proteomes" id="UP001157006">
    <property type="component" value="Chromosome 1L"/>
</dbReference>
<protein>
    <submittedName>
        <fullName evidence="2">Uncharacterized protein</fullName>
    </submittedName>
</protein>
<organism evidence="2 3">
    <name type="scientific">Vicia faba</name>
    <name type="common">Broad bean</name>
    <name type="synonym">Faba vulgaris</name>
    <dbReference type="NCBI Taxonomy" id="3906"/>
    <lineage>
        <taxon>Eukaryota</taxon>
        <taxon>Viridiplantae</taxon>
        <taxon>Streptophyta</taxon>
        <taxon>Embryophyta</taxon>
        <taxon>Tracheophyta</taxon>
        <taxon>Spermatophyta</taxon>
        <taxon>Magnoliopsida</taxon>
        <taxon>eudicotyledons</taxon>
        <taxon>Gunneridae</taxon>
        <taxon>Pentapetalae</taxon>
        <taxon>rosids</taxon>
        <taxon>fabids</taxon>
        <taxon>Fabales</taxon>
        <taxon>Fabaceae</taxon>
        <taxon>Papilionoideae</taxon>
        <taxon>50 kb inversion clade</taxon>
        <taxon>NPAAA clade</taxon>
        <taxon>Hologalegina</taxon>
        <taxon>IRL clade</taxon>
        <taxon>Fabeae</taxon>
        <taxon>Vicia</taxon>
    </lineage>
</organism>
<sequence>MGCVYAPSSSSQQRRRNQFLGDVPASTSSDASPILSSQTRLASFCRPVSVITFSYSSSKRRSSSSFDAHLRRITDITSPSSFSSIRTPQLTSSTKRCFTFSKLHKVAQH</sequence>
<gene>
    <name evidence="2" type="ORF">VFH_I320760</name>
</gene>
<dbReference type="EMBL" id="OX451736">
    <property type="protein sequence ID" value="CAI8587866.1"/>
    <property type="molecule type" value="Genomic_DNA"/>
</dbReference>
<accession>A0AAV0YQ66</accession>
<evidence type="ECO:0000313" key="2">
    <source>
        <dbReference type="EMBL" id="CAI8587866.1"/>
    </source>
</evidence>
<name>A0AAV0YQ66_VICFA</name>